<dbReference type="GO" id="GO:0032502">
    <property type="term" value="P:developmental process"/>
    <property type="evidence" value="ECO:0007669"/>
    <property type="project" value="UniProtKB-ARBA"/>
</dbReference>
<feature type="domain" description="C2H2-type" evidence="13">
    <location>
        <begin position="793"/>
        <end position="820"/>
    </location>
</feature>
<dbReference type="GO" id="GO:0005634">
    <property type="term" value="C:nucleus"/>
    <property type="evidence" value="ECO:0007669"/>
    <property type="project" value="UniProtKB-SubCell"/>
</dbReference>
<evidence type="ECO:0000256" key="12">
    <source>
        <dbReference type="SAM" id="MobiDB-lite"/>
    </source>
</evidence>
<keyword evidence="6" id="KW-0862">Zinc</keyword>
<dbReference type="PANTHER" id="PTHR24384:SF189">
    <property type="entry name" value="C2H2-TYPE DOMAIN-CONTAINING PROTEIN-RELATED"/>
    <property type="match status" value="1"/>
</dbReference>
<feature type="compositionally biased region" description="Polar residues" evidence="12">
    <location>
        <begin position="1"/>
        <end position="14"/>
    </location>
</feature>
<gene>
    <name evidence="14" type="ORF">TDIB3V08_LOCUS9599</name>
</gene>
<feature type="compositionally biased region" description="Basic and acidic residues" evidence="12">
    <location>
        <begin position="397"/>
        <end position="422"/>
    </location>
</feature>
<dbReference type="PANTHER" id="PTHR24384">
    <property type="entry name" value="FINGER PUTATIVE TRANSCRIPTION FACTOR FAMILY-RELATED"/>
    <property type="match status" value="1"/>
</dbReference>
<keyword evidence="4" id="KW-0677">Repeat</keyword>
<dbReference type="FunFam" id="3.30.160.60:FF:000065">
    <property type="entry name" value="B-cell CLL/lymphoma 6, member B"/>
    <property type="match status" value="1"/>
</dbReference>
<dbReference type="Pfam" id="PF00096">
    <property type="entry name" value="zf-C2H2"/>
    <property type="match status" value="6"/>
</dbReference>
<evidence type="ECO:0000256" key="6">
    <source>
        <dbReference type="ARBA" id="ARBA00022833"/>
    </source>
</evidence>
<dbReference type="GO" id="GO:0000981">
    <property type="term" value="F:DNA-binding transcription factor activity, RNA polymerase II-specific"/>
    <property type="evidence" value="ECO:0007669"/>
    <property type="project" value="TreeGrafter"/>
</dbReference>
<feature type="domain" description="C2H2-type" evidence="13">
    <location>
        <begin position="735"/>
        <end position="762"/>
    </location>
</feature>
<dbReference type="FunFam" id="3.30.160.60:FF:000202">
    <property type="entry name" value="Zinc finger protein 574"/>
    <property type="match status" value="1"/>
</dbReference>
<protein>
    <recommendedName>
        <fullName evidence="13">C2H2-type domain-containing protein</fullName>
    </recommendedName>
</protein>
<sequence>MAENRPVQTTTSTAAEEVTPQDKLSKRVCHPCVTQLTLCDGMVEFFMKNQEVLKKKYPEDTQPGELSKDLSTDADSGEPSEACAVDGDEAALSPVEEPPNINTNVSTDGAARLFVPARTVMRGHGRLRGSGLELVAVLSVLGLLRARRGHCDAITREHGDEVFLTYICVMELTKGGVEQGPERTKMSIVVLDPESLGVSINQDMLFALHGLDATLPVACDFCESEFDDLEKFDIHMASHKEVRFFSCQLCTNTYMSWSNLVAHRKACHGGSVLSCEECSERRYHPDLGPVNYAVGDFPVGCEECGAGFHSLNELYRHFRDQANHNTVRRVKIAKTKKLPSKSCQENKRLPSKDLQKIKRLLSRSHRESKSLLFKGLQETKSLSSKSLQESKSLPSKGRKENKSLPFKVCDEPNSKSKEEKVGQPRLAKTVKKKPTFRAMSVRFMCPTCGIQFFTADKLTEHLARLPKEGFVCETCNNKFCTLGMLNAHKRVHSRGKFAASICEVCGKHLPNKSSYNRHKQIHSGEKNFKCGYCGKAFVRKHALKVHMYSHPLKEDYSCLECSISYEDIEGLQRHVRIAHKDEDETLMCNICKEHVEVPLFIDHYRACHLLKEDEMLSRRLSAVTCQICSKVFSTPATLNRHSKLHNPLFSRSSTCEICQEIIVGRRNIISHARTHYDDSNMPEKYQRISRSLVRDQKYRKTAAQKSYICEYCGREFNKTINLQIHIRRHTGEKPYMCQMCGMAFYTRQQLSIHIRTHTGERPYTCKAAGCGKTFSSPAAIYMHRKIHSDAQMYRCHICEKTFTKRLTYIGHVRAHTNERPFRCSQCPGAFTLRSKLNLHMNKHKQEAEREALTCSDCNTTFATVEDLDVHCADQCYITVHTYEEGEELDIDGQAQVIVLNPEDFADIETSFIEEEDGL</sequence>
<feature type="domain" description="C2H2-type" evidence="13">
    <location>
        <begin position="821"/>
        <end position="848"/>
    </location>
</feature>
<evidence type="ECO:0000256" key="5">
    <source>
        <dbReference type="ARBA" id="ARBA00022771"/>
    </source>
</evidence>
<comment type="similarity">
    <text evidence="2">Belongs to the krueppel C2H2-type zinc-finger protein family.</text>
</comment>
<feature type="domain" description="C2H2-type" evidence="13">
    <location>
        <begin position="299"/>
        <end position="329"/>
    </location>
</feature>
<feature type="region of interest" description="Disordered" evidence="12">
    <location>
        <begin position="56"/>
        <end position="82"/>
    </location>
</feature>
<evidence type="ECO:0000256" key="7">
    <source>
        <dbReference type="ARBA" id="ARBA00023015"/>
    </source>
</evidence>
<feature type="region of interest" description="Disordered" evidence="12">
    <location>
        <begin position="1"/>
        <end position="21"/>
    </location>
</feature>
<dbReference type="EMBL" id="OA570606">
    <property type="protein sequence ID" value="CAD7203428.1"/>
    <property type="molecule type" value="Genomic_DNA"/>
</dbReference>
<dbReference type="GO" id="GO:0008270">
    <property type="term" value="F:zinc ion binding"/>
    <property type="evidence" value="ECO:0007669"/>
    <property type="project" value="UniProtKB-KW"/>
</dbReference>
<feature type="domain" description="C2H2-type" evidence="13">
    <location>
        <begin position="556"/>
        <end position="584"/>
    </location>
</feature>
<dbReference type="FunFam" id="3.30.160.60:FF:001480">
    <property type="entry name" value="Si:cabz01071911.3"/>
    <property type="match status" value="1"/>
</dbReference>
<dbReference type="PROSITE" id="PS50157">
    <property type="entry name" value="ZINC_FINGER_C2H2_2"/>
    <property type="match status" value="13"/>
</dbReference>
<feature type="domain" description="C2H2-type" evidence="13">
    <location>
        <begin position="852"/>
        <end position="885"/>
    </location>
</feature>
<feature type="domain" description="C2H2-type" evidence="13">
    <location>
        <begin position="707"/>
        <end position="734"/>
    </location>
</feature>
<evidence type="ECO:0000256" key="1">
    <source>
        <dbReference type="ARBA" id="ARBA00004123"/>
    </source>
</evidence>
<feature type="region of interest" description="Disordered" evidence="12">
    <location>
        <begin position="383"/>
        <end position="424"/>
    </location>
</feature>
<evidence type="ECO:0000256" key="2">
    <source>
        <dbReference type="ARBA" id="ARBA00006991"/>
    </source>
</evidence>
<feature type="domain" description="C2H2-type" evidence="13">
    <location>
        <begin position="470"/>
        <end position="497"/>
    </location>
</feature>
<organism evidence="14">
    <name type="scientific">Timema douglasi</name>
    <name type="common">Walking stick</name>
    <dbReference type="NCBI Taxonomy" id="61478"/>
    <lineage>
        <taxon>Eukaryota</taxon>
        <taxon>Metazoa</taxon>
        <taxon>Ecdysozoa</taxon>
        <taxon>Arthropoda</taxon>
        <taxon>Hexapoda</taxon>
        <taxon>Insecta</taxon>
        <taxon>Pterygota</taxon>
        <taxon>Neoptera</taxon>
        <taxon>Polyneoptera</taxon>
        <taxon>Phasmatodea</taxon>
        <taxon>Timematodea</taxon>
        <taxon>Timematoidea</taxon>
        <taxon>Timematidae</taxon>
        <taxon>Timema</taxon>
    </lineage>
</organism>
<feature type="domain" description="C2H2-type" evidence="13">
    <location>
        <begin position="500"/>
        <end position="527"/>
    </location>
</feature>
<accession>A0A7R8ZD85</accession>
<dbReference type="Gene3D" id="3.30.160.60">
    <property type="entry name" value="Classic Zinc Finger"/>
    <property type="match status" value="10"/>
</dbReference>
<keyword evidence="3" id="KW-0479">Metal-binding</keyword>
<reference evidence="14" key="1">
    <citation type="submission" date="2020-11" db="EMBL/GenBank/DDBJ databases">
        <authorList>
            <person name="Tran Van P."/>
        </authorList>
    </citation>
    <scope>NUCLEOTIDE SEQUENCE</scope>
</reference>
<comment type="subcellular location">
    <subcellularLocation>
        <location evidence="1">Nucleus</location>
    </subcellularLocation>
</comment>
<evidence type="ECO:0000256" key="3">
    <source>
        <dbReference type="ARBA" id="ARBA00022723"/>
    </source>
</evidence>
<evidence type="ECO:0000256" key="9">
    <source>
        <dbReference type="ARBA" id="ARBA00023163"/>
    </source>
</evidence>
<feature type="domain" description="C2H2-type" evidence="13">
    <location>
        <begin position="763"/>
        <end position="792"/>
    </location>
</feature>
<name>A0A7R8ZD85_TIMDO</name>
<feature type="domain" description="C2H2-type" evidence="13">
    <location>
        <begin position="623"/>
        <end position="645"/>
    </location>
</feature>
<evidence type="ECO:0000313" key="14">
    <source>
        <dbReference type="EMBL" id="CAD7203428.1"/>
    </source>
</evidence>
<evidence type="ECO:0000256" key="10">
    <source>
        <dbReference type="ARBA" id="ARBA00023242"/>
    </source>
</evidence>
<feature type="compositionally biased region" description="Low complexity" evidence="12">
    <location>
        <begin position="383"/>
        <end position="395"/>
    </location>
</feature>
<evidence type="ECO:0000256" key="8">
    <source>
        <dbReference type="ARBA" id="ARBA00023125"/>
    </source>
</evidence>
<dbReference type="AlphaFoldDB" id="A0A7R8ZD85"/>
<proteinExistence type="inferred from homology"/>
<keyword evidence="8" id="KW-0238">DNA-binding</keyword>
<keyword evidence="10" id="KW-0539">Nucleus</keyword>
<dbReference type="InterPro" id="IPR036236">
    <property type="entry name" value="Znf_C2H2_sf"/>
</dbReference>
<dbReference type="SMART" id="SM00355">
    <property type="entry name" value="ZnF_C2H2"/>
    <property type="match status" value="17"/>
</dbReference>
<evidence type="ECO:0000256" key="11">
    <source>
        <dbReference type="PROSITE-ProRule" id="PRU00042"/>
    </source>
</evidence>
<dbReference type="InterPro" id="IPR013087">
    <property type="entry name" value="Znf_C2H2_type"/>
</dbReference>
<dbReference type="SUPFAM" id="SSF57667">
    <property type="entry name" value="beta-beta-alpha zinc fingers"/>
    <property type="match status" value="8"/>
</dbReference>
<feature type="domain" description="C2H2-type" evidence="13">
    <location>
        <begin position="245"/>
        <end position="273"/>
    </location>
</feature>
<dbReference type="PROSITE" id="PS00028">
    <property type="entry name" value="ZINC_FINGER_C2H2_1"/>
    <property type="match status" value="13"/>
</dbReference>
<keyword evidence="7" id="KW-0805">Transcription regulation</keyword>
<dbReference type="InterPro" id="IPR050752">
    <property type="entry name" value="C2H2-ZF_domain"/>
</dbReference>
<dbReference type="GO" id="GO:0000978">
    <property type="term" value="F:RNA polymerase II cis-regulatory region sequence-specific DNA binding"/>
    <property type="evidence" value="ECO:0007669"/>
    <property type="project" value="TreeGrafter"/>
</dbReference>
<feature type="domain" description="C2H2-type" evidence="13">
    <location>
        <begin position="528"/>
        <end position="555"/>
    </location>
</feature>
<keyword evidence="5 11" id="KW-0863">Zinc-finger</keyword>
<evidence type="ECO:0000259" key="13">
    <source>
        <dbReference type="PROSITE" id="PS50157"/>
    </source>
</evidence>
<keyword evidence="9" id="KW-0804">Transcription</keyword>
<dbReference type="FunFam" id="3.30.160.60:FF:002343">
    <property type="entry name" value="Zinc finger protein 33A"/>
    <property type="match status" value="1"/>
</dbReference>
<evidence type="ECO:0000256" key="4">
    <source>
        <dbReference type="ARBA" id="ARBA00022737"/>
    </source>
</evidence>